<protein>
    <recommendedName>
        <fullName evidence="1">F-box domain-containing protein</fullName>
    </recommendedName>
</protein>
<organism evidence="2">
    <name type="scientific">Aphanomyces astaci</name>
    <name type="common">Crayfish plague agent</name>
    <dbReference type="NCBI Taxonomy" id="112090"/>
    <lineage>
        <taxon>Eukaryota</taxon>
        <taxon>Sar</taxon>
        <taxon>Stramenopiles</taxon>
        <taxon>Oomycota</taxon>
        <taxon>Saprolegniomycetes</taxon>
        <taxon>Saprolegniales</taxon>
        <taxon>Verrucalvaceae</taxon>
        <taxon>Aphanomyces</taxon>
    </lineage>
</organism>
<reference evidence="2" key="1">
    <citation type="submission" date="2013-12" db="EMBL/GenBank/DDBJ databases">
        <title>The Genome Sequence of Aphanomyces astaci APO3.</title>
        <authorList>
            <consortium name="The Broad Institute Genomics Platform"/>
            <person name="Russ C."/>
            <person name="Tyler B."/>
            <person name="van West P."/>
            <person name="Dieguez-Uribeondo J."/>
            <person name="Young S.K."/>
            <person name="Zeng Q."/>
            <person name="Gargeya S."/>
            <person name="Fitzgerald M."/>
            <person name="Abouelleil A."/>
            <person name="Alvarado L."/>
            <person name="Chapman S.B."/>
            <person name="Gainer-Dewar J."/>
            <person name="Goldberg J."/>
            <person name="Griggs A."/>
            <person name="Gujja S."/>
            <person name="Hansen M."/>
            <person name="Howarth C."/>
            <person name="Imamovic A."/>
            <person name="Ireland A."/>
            <person name="Larimer J."/>
            <person name="McCowan C."/>
            <person name="Murphy C."/>
            <person name="Pearson M."/>
            <person name="Poon T.W."/>
            <person name="Priest M."/>
            <person name="Roberts A."/>
            <person name="Saif S."/>
            <person name="Shea T."/>
            <person name="Sykes S."/>
            <person name="Wortman J."/>
            <person name="Nusbaum C."/>
            <person name="Birren B."/>
        </authorList>
    </citation>
    <scope>NUCLEOTIDE SEQUENCE [LARGE SCALE GENOMIC DNA]</scope>
    <source>
        <strain evidence="2">APO3</strain>
    </source>
</reference>
<dbReference type="SUPFAM" id="SSF81383">
    <property type="entry name" value="F-box domain"/>
    <property type="match status" value="1"/>
</dbReference>
<proteinExistence type="predicted"/>
<dbReference type="OrthoDB" id="258495at2759"/>
<evidence type="ECO:0000259" key="1">
    <source>
        <dbReference type="Pfam" id="PF00646"/>
    </source>
</evidence>
<dbReference type="GeneID" id="20809511"/>
<dbReference type="Proteomes" id="UP000284702">
    <property type="component" value="Unassembled WGS sequence"/>
</dbReference>
<dbReference type="EMBL" id="MZMZ02003156">
    <property type="protein sequence ID" value="RQM22492.1"/>
    <property type="molecule type" value="Genomic_DNA"/>
</dbReference>
<gene>
    <name evidence="3" type="ORF">B5M09_000918</name>
    <name evidence="2" type="ORF">H257_07515</name>
</gene>
<name>W4GJL8_APHAT</name>
<dbReference type="AlphaFoldDB" id="W4GJL8"/>
<dbReference type="Gene3D" id="1.20.1280.50">
    <property type="match status" value="1"/>
</dbReference>
<dbReference type="RefSeq" id="XP_009831372.1">
    <property type="nucleotide sequence ID" value="XM_009833070.1"/>
</dbReference>
<dbReference type="VEuPathDB" id="FungiDB:H257_07515"/>
<evidence type="ECO:0000313" key="4">
    <source>
        <dbReference type="Proteomes" id="UP000284702"/>
    </source>
</evidence>
<dbReference type="CDD" id="cd09917">
    <property type="entry name" value="F-box_SF"/>
    <property type="match status" value="1"/>
</dbReference>
<dbReference type="Pfam" id="PF00646">
    <property type="entry name" value="F-box"/>
    <property type="match status" value="1"/>
</dbReference>
<keyword evidence="4" id="KW-1185">Reference proteome</keyword>
<dbReference type="InterPro" id="IPR001810">
    <property type="entry name" value="F-box_dom"/>
</dbReference>
<feature type="domain" description="F-box" evidence="1">
    <location>
        <begin position="65"/>
        <end position="103"/>
    </location>
</feature>
<dbReference type="InterPro" id="IPR043136">
    <property type="entry name" value="B30.2/SPRY_sf"/>
</dbReference>
<dbReference type="EMBL" id="KI913128">
    <property type="protein sequence ID" value="ETV79531.1"/>
    <property type="molecule type" value="Genomic_DNA"/>
</dbReference>
<dbReference type="STRING" id="112090.W4GJL8"/>
<dbReference type="InterPro" id="IPR036047">
    <property type="entry name" value="F-box-like_dom_sf"/>
</dbReference>
<accession>W4GJL8</accession>
<sequence>MQYAAVLARDDSRGRGGGYSSNLSSSIVALPIKAKKQTKSQRKAAAAAAKGKQNEAQVIQRTEERLGEHVWELCFEYLDVASLCQSKLVCRHFRRLAMLPLPWMHLYSSAWLQHHPHSALPDAYRHCSWIQLWRMHVHRMSVDVKLSTRADVTSDPVSHVITVVNNSMLRSLEHGAVESIRSLQPLASIPCAIALHRHVTYFEATSSSAMSLGMAYLPDRTKCLYGFGSDAHVGWHPLSFGYHTHQHQYSSSPKSALPFVVMHTGMDLVTMPLVAPSTTTSSTSTTMWPPELLGPHDNVFGCGYDQDYERIFFTLNGVLLGMVPYDIPPGNYAAAVSMDVLYASVAVNWGHLPFAFAIEAYIVADHTT</sequence>
<evidence type="ECO:0000313" key="3">
    <source>
        <dbReference type="EMBL" id="RQM22492.1"/>
    </source>
</evidence>
<evidence type="ECO:0000313" key="2">
    <source>
        <dbReference type="EMBL" id="ETV79531.1"/>
    </source>
</evidence>
<dbReference type="Gene3D" id="2.60.120.920">
    <property type="match status" value="1"/>
</dbReference>
<reference evidence="3 4" key="2">
    <citation type="submission" date="2018-07" db="EMBL/GenBank/DDBJ databases">
        <title>Annotation of Aphanomyces astaci genome assembly.</title>
        <authorList>
            <person name="Studholme D.J."/>
        </authorList>
    </citation>
    <scope>NUCLEOTIDE SEQUENCE [LARGE SCALE GENOMIC DNA]</scope>
    <source>
        <strain evidence="3">Pc</strain>
    </source>
</reference>